<sequence>MGAWVIGFFGFAVLYAALGTALVVAMARVLGRALRGPGVAVAFTTLTFVFLTQHPFPDPETLSCPSPSGIPQVQPFNFWPTVVRLWSSGAPATEWARNMMIVSTVMNVVVCMAIGLALARSGTRLRSALAFGMGLTLAVELTQLTGIWGLYPCAYREFNVDDLMTNVLGVLLGFVAARRSRRVGAPLRP</sequence>
<feature type="domain" description="VanZ-like" evidence="2">
    <location>
        <begin position="46"/>
        <end position="178"/>
    </location>
</feature>
<keyword evidence="4" id="KW-1185">Reference proteome</keyword>
<reference evidence="4" key="1">
    <citation type="journal article" date="2019" name="Int. J. Syst. Evol. Microbiol.">
        <title>The Global Catalogue of Microorganisms (GCM) 10K type strain sequencing project: providing services to taxonomists for standard genome sequencing and annotation.</title>
        <authorList>
            <consortium name="The Broad Institute Genomics Platform"/>
            <consortium name="The Broad Institute Genome Sequencing Center for Infectious Disease"/>
            <person name="Wu L."/>
            <person name="Ma J."/>
        </authorList>
    </citation>
    <scope>NUCLEOTIDE SEQUENCE [LARGE SCALE GENOMIC DNA]</scope>
    <source>
        <strain evidence="4">KACC 11588</strain>
    </source>
</reference>
<comment type="caution">
    <text evidence="3">The sequence shown here is derived from an EMBL/GenBank/DDBJ whole genome shotgun (WGS) entry which is preliminary data.</text>
</comment>
<evidence type="ECO:0000313" key="4">
    <source>
        <dbReference type="Proteomes" id="UP001596056"/>
    </source>
</evidence>
<dbReference type="PANTHER" id="PTHR36834:SF1">
    <property type="entry name" value="INTEGRAL MEMBRANE PROTEIN"/>
    <property type="match status" value="1"/>
</dbReference>
<dbReference type="RefSeq" id="WP_209840220.1">
    <property type="nucleotide sequence ID" value="NZ_JAGGJP010000007.1"/>
</dbReference>
<feature type="transmembrane region" description="Helical" evidence="1">
    <location>
        <begin position="163"/>
        <end position="180"/>
    </location>
</feature>
<feature type="transmembrane region" description="Helical" evidence="1">
    <location>
        <begin position="39"/>
        <end position="56"/>
    </location>
</feature>
<feature type="transmembrane region" description="Helical" evidence="1">
    <location>
        <begin position="130"/>
        <end position="151"/>
    </location>
</feature>
<feature type="transmembrane region" description="Helical" evidence="1">
    <location>
        <begin position="95"/>
        <end position="118"/>
    </location>
</feature>
<dbReference type="EMBL" id="JBHSNA010000003">
    <property type="protein sequence ID" value="MFC5565945.1"/>
    <property type="molecule type" value="Genomic_DNA"/>
</dbReference>
<keyword evidence="1" id="KW-0812">Transmembrane</keyword>
<keyword evidence="1" id="KW-0472">Membrane</keyword>
<dbReference type="InterPro" id="IPR053150">
    <property type="entry name" value="Teicoplanin_resist-assoc"/>
</dbReference>
<evidence type="ECO:0000259" key="2">
    <source>
        <dbReference type="Pfam" id="PF04892"/>
    </source>
</evidence>
<evidence type="ECO:0000256" key="1">
    <source>
        <dbReference type="SAM" id="Phobius"/>
    </source>
</evidence>
<dbReference type="PANTHER" id="PTHR36834">
    <property type="entry name" value="MEMBRANE PROTEIN-RELATED"/>
    <property type="match status" value="1"/>
</dbReference>
<dbReference type="InterPro" id="IPR006976">
    <property type="entry name" value="VanZ-like"/>
</dbReference>
<keyword evidence="1" id="KW-1133">Transmembrane helix</keyword>
<dbReference type="Pfam" id="PF04892">
    <property type="entry name" value="VanZ"/>
    <property type="match status" value="1"/>
</dbReference>
<feature type="transmembrane region" description="Helical" evidence="1">
    <location>
        <begin position="6"/>
        <end position="27"/>
    </location>
</feature>
<evidence type="ECO:0000313" key="3">
    <source>
        <dbReference type="EMBL" id="MFC5565945.1"/>
    </source>
</evidence>
<accession>A0ABW0SAM8</accession>
<name>A0ABW0SAM8_9RHOB</name>
<gene>
    <name evidence="3" type="ORF">ACFPOC_05860</name>
</gene>
<proteinExistence type="predicted"/>
<organism evidence="3 4">
    <name type="scientific">Rubellimicrobium aerolatum</name>
    <dbReference type="NCBI Taxonomy" id="490979"/>
    <lineage>
        <taxon>Bacteria</taxon>
        <taxon>Pseudomonadati</taxon>
        <taxon>Pseudomonadota</taxon>
        <taxon>Alphaproteobacteria</taxon>
        <taxon>Rhodobacterales</taxon>
        <taxon>Roseobacteraceae</taxon>
        <taxon>Rubellimicrobium</taxon>
    </lineage>
</organism>
<protein>
    <submittedName>
        <fullName evidence="3">VanZ family protein</fullName>
    </submittedName>
</protein>
<dbReference type="Proteomes" id="UP001596056">
    <property type="component" value="Unassembled WGS sequence"/>
</dbReference>